<accession>A0A6B9ZIK8</accession>
<dbReference type="GO" id="GO:0055085">
    <property type="term" value="P:transmembrane transport"/>
    <property type="evidence" value="ECO:0007669"/>
    <property type="project" value="InterPro"/>
</dbReference>
<keyword evidence="1" id="KW-1133">Transmembrane helix</keyword>
<organism evidence="2 3">
    <name type="scientific">Chitinophaga agri</name>
    <dbReference type="NCBI Taxonomy" id="2703787"/>
    <lineage>
        <taxon>Bacteria</taxon>
        <taxon>Pseudomonadati</taxon>
        <taxon>Bacteroidota</taxon>
        <taxon>Chitinophagia</taxon>
        <taxon>Chitinophagales</taxon>
        <taxon>Chitinophagaceae</taxon>
        <taxon>Chitinophaga</taxon>
    </lineage>
</organism>
<keyword evidence="1" id="KW-0472">Membrane</keyword>
<dbReference type="InterPro" id="IPR007251">
    <property type="entry name" value="Iron_permease_Fet4"/>
</dbReference>
<feature type="transmembrane region" description="Helical" evidence="1">
    <location>
        <begin position="37"/>
        <end position="56"/>
    </location>
</feature>
<dbReference type="Proteomes" id="UP000476411">
    <property type="component" value="Chromosome"/>
</dbReference>
<feature type="transmembrane region" description="Helical" evidence="1">
    <location>
        <begin position="62"/>
        <end position="81"/>
    </location>
</feature>
<proteinExistence type="predicted"/>
<reference evidence="2 3" key="1">
    <citation type="submission" date="2020-01" db="EMBL/GenBank/DDBJ databases">
        <title>Complete genome sequence of Chitinophaga sp. H33E-04 isolated from quinoa roots.</title>
        <authorList>
            <person name="Weon H.-Y."/>
            <person name="Lee S.A."/>
        </authorList>
    </citation>
    <scope>NUCLEOTIDE SEQUENCE [LARGE SCALE GENOMIC DNA]</scope>
    <source>
        <strain evidence="2 3">H33E-04</strain>
    </source>
</reference>
<evidence type="ECO:0000313" key="2">
    <source>
        <dbReference type="EMBL" id="QHS61896.1"/>
    </source>
</evidence>
<dbReference type="Pfam" id="PF04120">
    <property type="entry name" value="Iron_permease"/>
    <property type="match status" value="1"/>
</dbReference>
<keyword evidence="3" id="KW-1185">Reference proteome</keyword>
<gene>
    <name evidence="2" type="ORF">GWR21_20500</name>
</gene>
<protein>
    <submittedName>
        <fullName evidence="2">Low affinity iron permease family protein</fullName>
    </submittedName>
</protein>
<dbReference type="KEGG" id="chih:GWR21_20500"/>
<dbReference type="EMBL" id="CP048113">
    <property type="protein sequence ID" value="QHS61896.1"/>
    <property type="molecule type" value="Genomic_DNA"/>
</dbReference>
<sequence>MTSPTNQQQRSSNNGKKSVNFFERFASKVAQATGSPWAFFIAMGAIIIWAITGPIFHYSDTWQLVINTGTTIVTFLMVFVIQKSQNKDSKSVQLKLNELIAANKMASNRLIVVEDLTEQELDTLHQYYCRLVEETKKRMDMKESHSVEEAIENTEEKMKEL</sequence>
<dbReference type="AlphaFoldDB" id="A0A6B9ZIK8"/>
<evidence type="ECO:0000256" key="1">
    <source>
        <dbReference type="SAM" id="Phobius"/>
    </source>
</evidence>
<evidence type="ECO:0000313" key="3">
    <source>
        <dbReference type="Proteomes" id="UP000476411"/>
    </source>
</evidence>
<keyword evidence="1" id="KW-0812">Transmembrane</keyword>
<dbReference type="RefSeq" id="WP_162333555.1">
    <property type="nucleotide sequence ID" value="NZ_CP048113.1"/>
</dbReference>
<name>A0A6B9ZIK8_9BACT</name>